<dbReference type="PANTHER" id="PTHR43861">
    <property type="entry name" value="TRANS-ACONITATE 2-METHYLTRANSFERASE-RELATED"/>
    <property type="match status" value="1"/>
</dbReference>
<dbReference type="Pfam" id="PF13489">
    <property type="entry name" value="Methyltransf_23"/>
    <property type="match status" value="1"/>
</dbReference>
<keyword evidence="1" id="KW-0489">Methyltransferase</keyword>
<keyword evidence="1" id="KW-0808">Transferase</keyword>
<dbReference type="SUPFAM" id="SSF53335">
    <property type="entry name" value="S-adenosyl-L-methionine-dependent methyltransferases"/>
    <property type="match status" value="1"/>
</dbReference>
<proteinExistence type="predicted"/>
<keyword evidence="2" id="KW-1185">Reference proteome</keyword>
<name>A0ABS3SDK2_9CELL</name>
<protein>
    <submittedName>
        <fullName evidence="1">Class I SAM-dependent methyltransferase</fullName>
    </submittedName>
</protein>
<dbReference type="Gene3D" id="3.40.50.150">
    <property type="entry name" value="Vaccinia Virus protein VP39"/>
    <property type="match status" value="1"/>
</dbReference>
<gene>
    <name evidence="1" type="ORF">J4035_04215</name>
</gene>
<dbReference type="InterPro" id="IPR029063">
    <property type="entry name" value="SAM-dependent_MTases_sf"/>
</dbReference>
<comment type="caution">
    <text evidence="1">The sequence shown here is derived from an EMBL/GenBank/DDBJ whole genome shotgun (WGS) entry which is preliminary data.</text>
</comment>
<dbReference type="RefSeq" id="WP_208211708.1">
    <property type="nucleotide sequence ID" value="NZ_CP074404.1"/>
</dbReference>
<dbReference type="Proteomes" id="UP000678317">
    <property type="component" value="Unassembled WGS sequence"/>
</dbReference>
<reference evidence="1 2" key="1">
    <citation type="submission" date="2021-03" db="EMBL/GenBank/DDBJ databases">
        <title>novel species in genus Cellulomonas.</title>
        <authorList>
            <person name="Zhang G."/>
        </authorList>
    </citation>
    <scope>NUCLEOTIDE SEQUENCE [LARGE SCALE GENOMIC DNA]</scope>
    <source>
        <strain evidence="2">zg-ZUI188</strain>
    </source>
</reference>
<evidence type="ECO:0000313" key="1">
    <source>
        <dbReference type="EMBL" id="MBO3083836.1"/>
    </source>
</evidence>
<sequence length="231" mass="25535">MFAGQHYDESYYAANGQLGDRPALRYYDRLVGRYLNPRHVLDVGCGTGHLLARMARHRQADGLELSSYSASVARQVSPGSTVWEDAAVLPPGRFDAFTAVHVFEHIPDEPLAELLAQLRRATTPDARALVVVPDPAGAASRLHGSRWNALTDPTHINLKPHAEWLDYFDAHGLRVVRSCSDGLWNFPYSSLPMPFDALRHGLPMAAQFLAGRMWLTPGSGESSLFELTWAS</sequence>
<evidence type="ECO:0000313" key="2">
    <source>
        <dbReference type="Proteomes" id="UP000678317"/>
    </source>
</evidence>
<dbReference type="GO" id="GO:0008168">
    <property type="term" value="F:methyltransferase activity"/>
    <property type="evidence" value="ECO:0007669"/>
    <property type="project" value="UniProtKB-KW"/>
</dbReference>
<dbReference type="EMBL" id="JAGFBM010000001">
    <property type="protein sequence ID" value="MBO3083836.1"/>
    <property type="molecule type" value="Genomic_DNA"/>
</dbReference>
<organism evidence="1 2">
    <name type="scientific">Cellulomonas fengjieae</name>
    <dbReference type="NCBI Taxonomy" id="2819978"/>
    <lineage>
        <taxon>Bacteria</taxon>
        <taxon>Bacillati</taxon>
        <taxon>Actinomycetota</taxon>
        <taxon>Actinomycetes</taxon>
        <taxon>Micrococcales</taxon>
        <taxon>Cellulomonadaceae</taxon>
        <taxon>Cellulomonas</taxon>
    </lineage>
</organism>
<dbReference type="CDD" id="cd02440">
    <property type="entry name" value="AdoMet_MTases"/>
    <property type="match status" value="1"/>
</dbReference>
<dbReference type="GO" id="GO:0032259">
    <property type="term" value="P:methylation"/>
    <property type="evidence" value="ECO:0007669"/>
    <property type="project" value="UniProtKB-KW"/>
</dbReference>
<accession>A0ABS3SDK2</accession>